<protein>
    <recommendedName>
        <fullName evidence="4">DGQHR domain-containing protein</fullName>
    </recommendedName>
</protein>
<organism evidence="2 3">
    <name type="scientific">Pseudomonas cichorii</name>
    <dbReference type="NCBI Taxonomy" id="36746"/>
    <lineage>
        <taxon>Bacteria</taxon>
        <taxon>Pseudomonadati</taxon>
        <taxon>Pseudomonadota</taxon>
        <taxon>Gammaproteobacteria</taxon>
        <taxon>Pseudomonadales</taxon>
        <taxon>Pseudomonadaceae</taxon>
        <taxon>Pseudomonas</taxon>
    </lineage>
</organism>
<gene>
    <name evidence="2" type="ORF">ALP84_03810</name>
</gene>
<dbReference type="Pfam" id="PF14072">
    <property type="entry name" value="DndB"/>
    <property type="match status" value="1"/>
</dbReference>
<feature type="compositionally biased region" description="Acidic residues" evidence="1">
    <location>
        <begin position="105"/>
        <end position="120"/>
    </location>
</feature>
<evidence type="ECO:0000313" key="3">
    <source>
        <dbReference type="Proteomes" id="UP000278332"/>
    </source>
</evidence>
<reference evidence="2 3" key="1">
    <citation type="submission" date="2018-08" db="EMBL/GenBank/DDBJ databases">
        <title>Recombination of ecologically and evolutionarily significant loci maintains genetic cohesion in the Pseudomonas syringae species complex.</title>
        <authorList>
            <person name="Dillon M."/>
            <person name="Thakur S."/>
            <person name="Almeida R.N.D."/>
            <person name="Weir B.S."/>
            <person name="Guttman D.S."/>
        </authorList>
    </citation>
    <scope>NUCLEOTIDE SEQUENCE [LARGE SCALE GENOMIC DNA]</scope>
    <source>
        <strain evidence="2 3">ICMP 6917</strain>
    </source>
</reference>
<evidence type="ECO:0000313" key="2">
    <source>
        <dbReference type="EMBL" id="RMR61002.1"/>
    </source>
</evidence>
<name>A0A3M4WCL5_PSECI</name>
<dbReference type="InterPro" id="IPR017601">
    <property type="entry name" value="DGQHR-contain_dom"/>
</dbReference>
<dbReference type="NCBIfam" id="TIGR03187">
    <property type="entry name" value="DGQHR"/>
    <property type="match status" value="1"/>
</dbReference>
<comment type="caution">
    <text evidence="2">The sequence shown here is derived from an EMBL/GenBank/DDBJ whole genome shotgun (WGS) entry which is preliminary data.</text>
</comment>
<dbReference type="CDD" id="cd16413">
    <property type="entry name" value="DGQHR_domain"/>
    <property type="match status" value="1"/>
</dbReference>
<accession>A0A3M4WCL5</accession>
<dbReference type="InterPro" id="IPR017642">
    <property type="entry name" value="DNA_S_mod_DndB"/>
</dbReference>
<dbReference type="EMBL" id="RBRY01000037">
    <property type="protein sequence ID" value="RMR61002.1"/>
    <property type="molecule type" value="Genomic_DNA"/>
</dbReference>
<dbReference type="Proteomes" id="UP000278332">
    <property type="component" value="Unassembled WGS sequence"/>
</dbReference>
<dbReference type="AlphaFoldDB" id="A0A3M4WCL5"/>
<proteinExistence type="predicted"/>
<feature type="region of interest" description="Disordered" evidence="1">
    <location>
        <begin position="104"/>
        <end position="123"/>
    </location>
</feature>
<evidence type="ECO:0008006" key="4">
    <source>
        <dbReference type="Google" id="ProtNLM"/>
    </source>
</evidence>
<sequence>MDLRSTKMNNPIKFPLTVPALRVSQPLGIFYVVSLPAGLVLQVADSQRLKAIYSPETNTYRLEGTQRQRQEKRLESITEYINRSDASFPNAIILAANSLNHEDSPDFDEALSDGQSDDSTDWSVTKTQNGQYELTIPSPAKTASIIDGQHRLFGFADADPDRLKMDLVCAVFIDLPVPFQAQLFATINSTQKPVDKSLTYEQFGYNISDEKPEHWTPDKLAVFLTRKLSTEPDSPLKGKILISPKKDAYLEELSSTGSWSVSTAVIVEGIMKLFSSNPKRDANNMLAGSRKTRAEIRDLRRDKSPLRELYLQGNDALIYKIVSNYLRACEVVFWRQAATGSFILKTVGIQALFDVLRPIAAIVYRDKDVTLEKFLAILDPAKAIDFSATEFRNASGSGRSFIARQLRQTTGLT</sequence>
<evidence type="ECO:0000256" key="1">
    <source>
        <dbReference type="SAM" id="MobiDB-lite"/>
    </source>
</evidence>